<comment type="catalytic activity">
    <reaction evidence="5">
        <text>O-phospho-L-threonyl-[protein] + H2O = L-threonyl-[protein] + phosphate</text>
        <dbReference type="Rhea" id="RHEA:47004"/>
        <dbReference type="Rhea" id="RHEA-COMP:11060"/>
        <dbReference type="Rhea" id="RHEA-COMP:11605"/>
        <dbReference type="ChEBI" id="CHEBI:15377"/>
        <dbReference type="ChEBI" id="CHEBI:30013"/>
        <dbReference type="ChEBI" id="CHEBI:43474"/>
        <dbReference type="ChEBI" id="CHEBI:61977"/>
        <dbReference type="EC" id="3.1.3.16"/>
    </reaction>
</comment>
<evidence type="ECO:0000256" key="5">
    <source>
        <dbReference type="ARBA" id="ARBA00048336"/>
    </source>
</evidence>
<reference evidence="7" key="1">
    <citation type="submission" date="2021-03" db="EMBL/GenBank/DDBJ databases">
        <authorList>
            <person name="Li Z."/>
            <person name="Yang C."/>
        </authorList>
    </citation>
    <scope>NUCLEOTIDE SEQUENCE</scope>
    <source>
        <strain evidence="7">Dzin_1.0</strain>
        <tissue evidence="7">Leaf</tissue>
    </source>
</reference>
<gene>
    <name evidence="7" type="ORF">J5N97_008928</name>
</gene>
<protein>
    <recommendedName>
        <fullName evidence="1">protein-serine/threonine phosphatase</fullName>
        <ecNumber evidence="1">3.1.3.16</ecNumber>
    </recommendedName>
</protein>
<evidence type="ECO:0000256" key="2">
    <source>
        <dbReference type="ARBA" id="ARBA00022801"/>
    </source>
</evidence>
<organism evidence="7 8">
    <name type="scientific">Dioscorea zingiberensis</name>
    <dbReference type="NCBI Taxonomy" id="325984"/>
    <lineage>
        <taxon>Eukaryota</taxon>
        <taxon>Viridiplantae</taxon>
        <taxon>Streptophyta</taxon>
        <taxon>Embryophyta</taxon>
        <taxon>Tracheophyta</taxon>
        <taxon>Spermatophyta</taxon>
        <taxon>Magnoliopsida</taxon>
        <taxon>Liliopsida</taxon>
        <taxon>Dioscoreales</taxon>
        <taxon>Dioscoreaceae</taxon>
        <taxon>Dioscorea</taxon>
    </lineage>
</organism>
<dbReference type="Gene3D" id="3.60.40.10">
    <property type="entry name" value="PPM-type phosphatase domain"/>
    <property type="match status" value="1"/>
</dbReference>
<evidence type="ECO:0000313" key="8">
    <source>
        <dbReference type="Proteomes" id="UP001085076"/>
    </source>
</evidence>
<dbReference type="InterPro" id="IPR001932">
    <property type="entry name" value="PPM-type_phosphatase-like_dom"/>
</dbReference>
<evidence type="ECO:0000259" key="6">
    <source>
        <dbReference type="PROSITE" id="PS51746"/>
    </source>
</evidence>
<dbReference type="EMBL" id="JAGGNH010000002">
    <property type="protein sequence ID" value="KAJ0980673.1"/>
    <property type="molecule type" value="Genomic_DNA"/>
</dbReference>
<dbReference type="EC" id="3.1.3.16" evidence="1"/>
<reference evidence="7" key="2">
    <citation type="journal article" date="2022" name="Hortic Res">
        <title>The genome of Dioscorea zingiberensis sheds light on the biosynthesis, origin and evolution of the medicinally important diosgenin saponins.</title>
        <authorList>
            <person name="Li Y."/>
            <person name="Tan C."/>
            <person name="Li Z."/>
            <person name="Guo J."/>
            <person name="Li S."/>
            <person name="Chen X."/>
            <person name="Wang C."/>
            <person name="Dai X."/>
            <person name="Yang H."/>
            <person name="Song W."/>
            <person name="Hou L."/>
            <person name="Xu J."/>
            <person name="Tong Z."/>
            <person name="Xu A."/>
            <person name="Yuan X."/>
            <person name="Wang W."/>
            <person name="Yang Q."/>
            <person name="Chen L."/>
            <person name="Sun Z."/>
            <person name="Wang K."/>
            <person name="Pan B."/>
            <person name="Chen J."/>
            <person name="Bao Y."/>
            <person name="Liu F."/>
            <person name="Qi X."/>
            <person name="Gang D.R."/>
            <person name="Wen J."/>
            <person name="Li J."/>
        </authorList>
    </citation>
    <scope>NUCLEOTIDE SEQUENCE</scope>
    <source>
        <strain evidence="7">Dzin_1.0</strain>
    </source>
</reference>
<accession>A0A9D5HLA9</accession>
<dbReference type="PANTHER" id="PTHR13832:SF550">
    <property type="entry name" value="PROTEIN PHOSPHATASE 2C 40-RELATED"/>
    <property type="match status" value="1"/>
</dbReference>
<dbReference type="InterPro" id="IPR036457">
    <property type="entry name" value="PPM-type-like_dom_sf"/>
</dbReference>
<dbReference type="AlphaFoldDB" id="A0A9D5HLA9"/>
<keyword evidence="8" id="KW-1185">Reference proteome</keyword>
<keyword evidence="2" id="KW-0378">Hydrolase</keyword>
<evidence type="ECO:0000256" key="1">
    <source>
        <dbReference type="ARBA" id="ARBA00013081"/>
    </source>
</evidence>
<dbReference type="CDD" id="cd00143">
    <property type="entry name" value="PP2Cc"/>
    <property type="match status" value="1"/>
</dbReference>
<dbReference type="GO" id="GO:0004722">
    <property type="term" value="F:protein serine/threonine phosphatase activity"/>
    <property type="evidence" value="ECO:0007669"/>
    <property type="project" value="UniProtKB-EC"/>
</dbReference>
<feature type="domain" description="PPM-type phosphatase" evidence="6">
    <location>
        <begin position="146"/>
        <end position="506"/>
    </location>
</feature>
<dbReference type="Pfam" id="PF00481">
    <property type="entry name" value="PP2C"/>
    <property type="match status" value="1"/>
</dbReference>
<sequence>MLNKLLWDSDGQFNVSFGYQCSGMEGSPYNGFGDASFEEPGKTTNQLKKSSFSLLTGAAVSANCTLANTNICNGLIGEGLLPCLDSPKTFRRVPSSPSLSSLDILSSSLQSNGSYLSGFLSSQSDCSEWNLSVLKPTSAPSRSQGFLNAMEVQLAGGAAGEDRVQAFCSEENGWLCCAIYDGFNGRDAADFLAGTLYENIGLYLNVLDSQLKHNNDMVLNGDGDDIDHGFFQYEDGFAEEMSKIHSSMIDLGITKCIKKPVFDSYKNGVLDCLQHALAQAESDFIYMVEQEMDDRPDLVSIGSCVLVVLLHQQDLFILSLGDSRAVLATIRDANKLEAIQLNECHSVDNETEQMRVLSEHPDDPKTIVHGKVKGKLKLTRAFGVGYLKKKNMNDALMGILRVPNLSSPPYVSTQPSLNFHRVSRGDRFVLVASDGLFDFFSNAEAVELVSSFFQSCPLGNPAEFIVEQLVLRAAQKAGFTLEELMRVPSGMRRKYHDDVTVIVILLGSHHRTSTASTH</sequence>
<comment type="catalytic activity">
    <reaction evidence="4">
        <text>O-phospho-L-seryl-[protein] + H2O = L-seryl-[protein] + phosphate</text>
        <dbReference type="Rhea" id="RHEA:20629"/>
        <dbReference type="Rhea" id="RHEA-COMP:9863"/>
        <dbReference type="Rhea" id="RHEA-COMP:11604"/>
        <dbReference type="ChEBI" id="CHEBI:15377"/>
        <dbReference type="ChEBI" id="CHEBI:29999"/>
        <dbReference type="ChEBI" id="CHEBI:43474"/>
        <dbReference type="ChEBI" id="CHEBI:83421"/>
        <dbReference type="EC" id="3.1.3.16"/>
    </reaction>
</comment>
<evidence type="ECO:0000313" key="7">
    <source>
        <dbReference type="EMBL" id="KAJ0980673.1"/>
    </source>
</evidence>
<dbReference type="InterPro" id="IPR015655">
    <property type="entry name" value="PP2C"/>
</dbReference>
<dbReference type="SUPFAM" id="SSF81606">
    <property type="entry name" value="PP2C-like"/>
    <property type="match status" value="1"/>
</dbReference>
<name>A0A9D5HLA9_9LILI</name>
<comment type="caution">
    <text evidence="7">The sequence shown here is derived from an EMBL/GenBank/DDBJ whole genome shotgun (WGS) entry which is preliminary data.</text>
</comment>
<keyword evidence="3" id="KW-0904">Protein phosphatase</keyword>
<evidence type="ECO:0000256" key="4">
    <source>
        <dbReference type="ARBA" id="ARBA00047761"/>
    </source>
</evidence>
<proteinExistence type="predicted"/>
<dbReference type="Proteomes" id="UP001085076">
    <property type="component" value="Miscellaneous, Linkage group lg02"/>
</dbReference>
<dbReference type="OrthoDB" id="420076at2759"/>
<dbReference type="PANTHER" id="PTHR13832">
    <property type="entry name" value="PROTEIN PHOSPHATASE 2C"/>
    <property type="match status" value="1"/>
</dbReference>
<dbReference type="PROSITE" id="PS51746">
    <property type="entry name" value="PPM_2"/>
    <property type="match status" value="1"/>
</dbReference>
<dbReference type="SMART" id="SM00332">
    <property type="entry name" value="PP2Cc"/>
    <property type="match status" value="1"/>
</dbReference>
<evidence type="ECO:0000256" key="3">
    <source>
        <dbReference type="ARBA" id="ARBA00022912"/>
    </source>
</evidence>